<dbReference type="AlphaFoldDB" id="L1JMV9"/>
<dbReference type="GeneID" id="17306270"/>
<keyword evidence="3" id="KW-1185">Reference proteome</keyword>
<reference evidence="2" key="3">
    <citation type="submission" date="2016-03" db="UniProtKB">
        <authorList>
            <consortium name="EnsemblProtists"/>
        </authorList>
    </citation>
    <scope>IDENTIFICATION</scope>
</reference>
<protein>
    <submittedName>
        <fullName evidence="1 2">Uncharacterized protein</fullName>
    </submittedName>
</protein>
<dbReference type="RefSeq" id="XP_005836594.1">
    <property type="nucleotide sequence ID" value="XM_005836537.1"/>
</dbReference>
<dbReference type="PaxDb" id="55529-EKX49614"/>
<organism evidence="1">
    <name type="scientific">Guillardia theta (strain CCMP2712)</name>
    <name type="common">Cryptophyte</name>
    <dbReference type="NCBI Taxonomy" id="905079"/>
    <lineage>
        <taxon>Eukaryota</taxon>
        <taxon>Cryptophyceae</taxon>
        <taxon>Pyrenomonadales</taxon>
        <taxon>Geminigeraceae</taxon>
        <taxon>Guillardia</taxon>
    </lineage>
</organism>
<dbReference type="Proteomes" id="UP000011087">
    <property type="component" value="Unassembled WGS sequence"/>
</dbReference>
<name>L1JMV9_GUITC</name>
<evidence type="ECO:0000313" key="1">
    <source>
        <dbReference type="EMBL" id="EKX49614.1"/>
    </source>
</evidence>
<gene>
    <name evidence="1" type="ORF">GUITHDRAFT_104576</name>
</gene>
<accession>L1JMV9</accession>
<dbReference type="EnsemblProtists" id="EKX49614">
    <property type="protein sequence ID" value="EKX49614"/>
    <property type="gene ID" value="GUITHDRAFT_104576"/>
</dbReference>
<sequence length="305" mass="35307">MIPLRYLLLGLVPVRDVKLLASRSHLFAWSATRMSLGPRTSLRALDPTLSATRMSLDPRTSLRVLPTFSAARGRARISATSSWNSYLNLVCGILGVDDAAKTSFHVYFVALELHKKDLEKELGLQNEMEDKMQRNQKYLAHYYKREISTFTQRCVLEELFREVVCIVQDSEDHALQSMLPKTVLNTMQRGEISMSDVFRLLNDPEHASFRRNVWKTIGLPQDLVLPPFDPRTMMYVQLAEMIRCSPRKYVFLHSNADDREIRFFSEVAKRFEKKVDYFDPVSAFAGEMILEADDYFPHNRTNFEP</sequence>
<reference evidence="3" key="2">
    <citation type="submission" date="2012-11" db="EMBL/GenBank/DDBJ databases">
        <authorList>
            <person name="Kuo A."/>
            <person name="Curtis B.A."/>
            <person name="Tanifuji G."/>
            <person name="Burki F."/>
            <person name="Gruber A."/>
            <person name="Irimia M."/>
            <person name="Maruyama S."/>
            <person name="Arias M.C."/>
            <person name="Ball S.G."/>
            <person name="Gile G.H."/>
            <person name="Hirakawa Y."/>
            <person name="Hopkins J.F."/>
            <person name="Rensing S.A."/>
            <person name="Schmutz J."/>
            <person name="Symeonidi A."/>
            <person name="Elias M."/>
            <person name="Eveleigh R.J."/>
            <person name="Herman E.K."/>
            <person name="Klute M.J."/>
            <person name="Nakayama T."/>
            <person name="Obornik M."/>
            <person name="Reyes-Prieto A."/>
            <person name="Armbrust E.V."/>
            <person name="Aves S.J."/>
            <person name="Beiko R.G."/>
            <person name="Coutinho P."/>
            <person name="Dacks J.B."/>
            <person name="Durnford D.G."/>
            <person name="Fast N.M."/>
            <person name="Green B.R."/>
            <person name="Grisdale C."/>
            <person name="Hempe F."/>
            <person name="Henrissat B."/>
            <person name="Hoppner M.P."/>
            <person name="Ishida K.-I."/>
            <person name="Kim E."/>
            <person name="Koreny L."/>
            <person name="Kroth P.G."/>
            <person name="Liu Y."/>
            <person name="Malik S.-B."/>
            <person name="Maier U.G."/>
            <person name="McRose D."/>
            <person name="Mock T."/>
            <person name="Neilson J.A."/>
            <person name="Onodera N.T."/>
            <person name="Poole A.M."/>
            <person name="Pritham E.J."/>
            <person name="Richards T.A."/>
            <person name="Rocap G."/>
            <person name="Roy S.W."/>
            <person name="Sarai C."/>
            <person name="Schaack S."/>
            <person name="Shirato S."/>
            <person name="Slamovits C.H."/>
            <person name="Spencer D.F."/>
            <person name="Suzuki S."/>
            <person name="Worden A.Z."/>
            <person name="Zauner S."/>
            <person name="Barry K."/>
            <person name="Bell C."/>
            <person name="Bharti A.K."/>
            <person name="Crow J.A."/>
            <person name="Grimwood J."/>
            <person name="Kramer R."/>
            <person name="Lindquist E."/>
            <person name="Lucas S."/>
            <person name="Salamov A."/>
            <person name="McFadden G.I."/>
            <person name="Lane C.E."/>
            <person name="Keeling P.J."/>
            <person name="Gray M.W."/>
            <person name="Grigoriev I.V."/>
            <person name="Archibald J.M."/>
        </authorList>
    </citation>
    <scope>NUCLEOTIDE SEQUENCE</scope>
    <source>
        <strain evidence="3">CCMP2712</strain>
    </source>
</reference>
<reference evidence="1 3" key="1">
    <citation type="journal article" date="2012" name="Nature">
        <title>Algal genomes reveal evolutionary mosaicism and the fate of nucleomorphs.</title>
        <authorList>
            <consortium name="DOE Joint Genome Institute"/>
            <person name="Curtis B.A."/>
            <person name="Tanifuji G."/>
            <person name="Burki F."/>
            <person name="Gruber A."/>
            <person name="Irimia M."/>
            <person name="Maruyama S."/>
            <person name="Arias M.C."/>
            <person name="Ball S.G."/>
            <person name="Gile G.H."/>
            <person name="Hirakawa Y."/>
            <person name="Hopkins J.F."/>
            <person name="Kuo A."/>
            <person name="Rensing S.A."/>
            <person name="Schmutz J."/>
            <person name="Symeonidi A."/>
            <person name="Elias M."/>
            <person name="Eveleigh R.J."/>
            <person name="Herman E.K."/>
            <person name="Klute M.J."/>
            <person name="Nakayama T."/>
            <person name="Obornik M."/>
            <person name="Reyes-Prieto A."/>
            <person name="Armbrust E.V."/>
            <person name="Aves S.J."/>
            <person name="Beiko R.G."/>
            <person name="Coutinho P."/>
            <person name="Dacks J.B."/>
            <person name="Durnford D.G."/>
            <person name="Fast N.M."/>
            <person name="Green B.R."/>
            <person name="Grisdale C.J."/>
            <person name="Hempel F."/>
            <person name="Henrissat B."/>
            <person name="Hoppner M.P."/>
            <person name="Ishida K."/>
            <person name="Kim E."/>
            <person name="Koreny L."/>
            <person name="Kroth P.G."/>
            <person name="Liu Y."/>
            <person name="Malik S.B."/>
            <person name="Maier U.G."/>
            <person name="McRose D."/>
            <person name="Mock T."/>
            <person name="Neilson J.A."/>
            <person name="Onodera N.T."/>
            <person name="Poole A.M."/>
            <person name="Pritham E.J."/>
            <person name="Richards T.A."/>
            <person name="Rocap G."/>
            <person name="Roy S.W."/>
            <person name="Sarai C."/>
            <person name="Schaack S."/>
            <person name="Shirato S."/>
            <person name="Slamovits C.H."/>
            <person name="Spencer D.F."/>
            <person name="Suzuki S."/>
            <person name="Worden A.Z."/>
            <person name="Zauner S."/>
            <person name="Barry K."/>
            <person name="Bell C."/>
            <person name="Bharti A.K."/>
            <person name="Crow J.A."/>
            <person name="Grimwood J."/>
            <person name="Kramer R."/>
            <person name="Lindquist E."/>
            <person name="Lucas S."/>
            <person name="Salamov A."/>
            <person name="McFadden G.I."/>
            <person name="Lane C.E."/>
            <person name="Keeling P.J."/>
            <person name="Gray M.W."/>
            <person name="Grigoriev I.V."/>
            <person name="Archibald J.M."/>
        </authorList>
    </citation>
    <scope>NUCLEOTIDE SEQUENCE</scope>
    <source>
        <strain evidence="1 3">CCMP2712</strain>
    </source>
</reference>
<dbReference type="KEGG" id="gtt:GUITHDRAFT_104576"/>
<proteinExistence type="predicted"/>
<dbReference type="HOGENOM" id="CLU_853775_0_0_1"/>
<dbReference type="EMBL" id="JH992981">
    <property type="protein sequence ID" value="EKX49614.1"/>
    <property type="molecule type" value="Genomic_DNA"/>
</dbReference>
<evidence type="ECO:0000313" key="2">
    <source>
        <dbReference type="EnsemblProtists" id="EKX49614"/>
    </source>
</evidence>
<evidence type="ECO:0000313" key="3">
    <source>
        <dbReference type="Proteomes" id="UP000011087"/>
    </source>
</evidence>